<feature type="transmembrane region" description="Helical" evidence="2">
    <location>
        <begin position="115"/>
        <end position="138"/>
    </location>
</feature>
<evidence type="ECO:0000256" key="1">
    <source>
        <dbReference type="SAM" id="MobiDB-lite"/>
    </source>
</evidence>
<name>A0AAE0YPB9_9GAST</name>
<dbReference type="Proteomes" id="UP001283361">
    <property type="component" value="Unassembled WGS sequence"/>
</dbReference>
<keyword evidence="2" id="KW-0812">Transmembrane</keyword>
<reference evidence="3" key="1">
    <citation type="journal article" date="2023" name="G3 (Bethesda)">
        <title>A reference genome for the long-term kleptoplast-retaining sea slug Elysia crispata morphotype clarki.</title>
        <authorList>
            <person name="Eastman K.E."/>
            <person name="Pendleton A.L."/>
            <person name="Shaikh M.A."/>
            <person name="Suttiyut T."/>
            <person name="Ogas R."/>
            <person name="Tomko P."/>
            <person name="Gavelis G."/>
            <person name="Widhalm J.R."/>
            <person name="Wisecaver J.H."/>
        </authorList>
    </citation>
    <scope>NUCLEOTIDE SEQUENCE</scope>
    <source>
        <strain evidence="3">ECLA1</strain>
    </source>
</reference>
<feature type="transmembrane region" description="Helical" evidence="2">
    <location>
        <begin position="59"/>
        <end position="82"/>
    </location>
</feature>
<dbReference type="EMBL" id="JAWDGP010005812">
    <property type="protein sequence ID" value="KAK3751586.1"/>
    <property type="molecule type" value="Genomic_DNA"/>
</dbReference>
<evidence type="ECO:0000313" key="3">
    <source>
        <dbReference type="EMBL" id="KAK3751586.1"/>
    </source>
</evidence>
<comment type="caution">
    <text evidence="3">The sequence shown here is derived from an EMBL/GenBank/DDBJ whole genome shotgun (WGS) entry which is preliminary data.</text>
</comment>
<keyword evidence="2" id="KW-1133">Transmembrane helix</keyword>
<organism evidence="3 4">
    <name type="scientific">Elysia crispata</name>
    <name type="common">lettuce slug</name>
    <dbReference type="NCBI Taxonomy" id="231223"/>
    <lineage>
        <taxon>Eukaryota</taxon>
        <taxon>Metazoa</taxon>
        <taxon>Spiralia</taxon>
        <taxon>Lophotrochozoa</taxon>
        <taxon>Mollusca</taxon>
        <taxon>Gastropoda</taxon>
        <taxon>Heterobranchia</taxon>
        <taxon>Euthyneura</taxon>
        <taxon>Panpulmonata</taxon>
        <taxon>Sacoglossa</taxon>
        <taxon>Placobranchoidea</taxon>
        <taxon>Plakobranchidae</taxon>
        <taxon>Elysia</taxon>
    </lineage>
</organism>
<accession>A0AAE0YPB9</accession>
<keyword evidence="2" id="KW-0472">Membrane</keyword>
<protein>
    <submittedName>
        <fullName evidence="3">Uncharacterized protein</fullName>
    </submittedName>
</protein>
<evidence type="ECO:0000256" key="2">
    <source>
        <dbReference type="SAM" id="Phobius"/>
    </source>
</evidence>
<gene>
    <name evidence="3" type="ORF">RRG08_012649</name>
</gene>
<feature type="region of interest" description="Disordered" evidence="1">
    <location>
        <begin position="179"/>
        <end position="200"/>
    </location>
</feature>
<dbReference type="AlphaFoldDB" id="A0AAE0YPB9"/>
<keyword evidence="4" id="KW-1185">Reference proteome</keyword>
<proteinExistence type="predicted"/>
<sequence length="233" mass="26250">MPERKEGRTSRVGWEKKIAQCNYKDVFKLILIEMKRPKDSTAGGLFLDELERGQERRRITLSPCVVTPVVFAAYSLCSLFSFSHALLLLFSRNGCNTEARESAVIVVLLEDDMKMLVVVMVVLILVVTNGFGPFSYGWTNEIIWIQGKEHFELETNENLLVFLNMCGVDKCVGLPRPGRKERRQLSTSNTPGWGGRPGNTVTEYTEKVRAFTQIDDTEAGDACDETDCKDTVK</sequence>
<evidence type="ECO:0000313" key="4">
    <source>
        <dbReference type="Proteomes" id="UP001283361"/>
    </source>
</evidence>